<dbReference type="InterPro" id="IPR052345">
    <property type="entry name" value="Rad_response_metalloprotease"/>
</dbReference>
<name>L1MKC7_9CORY</name>
<dbReference type="AlphaFoldDB" id="L1MKC7"/>
<organism evidence="2 3">
    <name type="scientific">Corynebacterium durum F0235</name>
    <dbReference type="NCBI Taxonomy" id="1035195"/>
    <lineage>
        <taxon>Bacteria</taxon>
        <taxon>Bacillati</taxon>
        <taxon>Actinomycetota</taxon>
        <taxon>Actinomycetes</taxon>
        <taxon>Mycobacteriales</taxon>
        <taxon>Corynebacteriaceae</taxon>
        <taxon>Corynebacterium</taxon>
    </lineage>
</organism>
<protein>
    <recommendedName>
        <fullName evidence="1">IrrE N-terminal-like domain-containing protein</fullName>
    </recommendedName>
</protein>
<feature type="domain" description="IrrE N-terminal-like" evidence="1">
    <location>
        <begin position="155"/>
        <end position="280"/>
    </location>
</feature>
<dbReference type="eggNOG" id="COG2856">
    <property type="taxonomic scope" value="Bacteria"/>
</dbReference>
<dbReference type="HOGENOM" id="CLU_057454_0_0_11"/>
<dbReference type="Gene3D" id="1.10.10.2910">
    <property type="match status" value="1"/>
</dbReference>
<dbReference type="InterPro" id="IPR010359">
    <property type="entry name" value="IrrE_HExxH"/>
</dbReference>
<dbReference type="PANTHER" id="PTHR43236">
    <property type="entry name" value="ANTITOXIN HIGA1"/>
    <property type="match status" value="1"/>
</dbReference>
<dbReference type="EMBL" id="AMEM01000012">
    <property type="protein sequence ID" value="EKX91404.1"/>
    <property type="molecule type" value="Genomic_DNA"/>
</dbReference>
<comment type="caution">
    <text evidence="2">The sequence shown here is derived from an EMBL/GenBank/DDBJ whole genome shotgun (WGS) entry which is preliminary data.</text>
</comment>
<dbReference type="PANTHER" id="PTHR43236:SF2">
    <property type="entry name" value="BLL0069 PROTEIN"/>
    <property type="match status" value="1"/>
</dbReference>
<evidence type="ECO:0000259" key="1">
    <source>
        <dbReference type="Pfam" id="PF06114"/>
    </source>
</evidence>
<reference evidence="2 3" key="1">
    <citation type="submission" date="2012-05" db="EMBL/GenBank/DDBJ databases">
        <authorList>
            <person name="Weinstock G."/>
            <person name="Sodergren E."/>
            <person name="Lobos E.A."/>
            <person name="Fulton L."/>
            <person name="Fulton R."/>
            <person name="Courtney L."/>
            <person name="Fronick C."/>
            <person name="O'Laughlin M."/>
            <person name="Godfrey J."/>
            <person name="Wilson R.M."/>
            <person name="Miner T."/>
            <person name="Farmer C."/>
            <person name="Delehaunty K."/>
            <person name="Cordes M."/>
            <person name="Minx P."/>
            <person name="Tomlinson C."/>
            <person name="Chen J."/>
            <person name="Wollam A."/>
            <person name="Pepin K.H."/>
            <person name="Bhonagiri V."/>
            <person name="Zhang X."/>
            <person name="Suruliraj S."/>
            <person name="Warren W."/>
            <person name="Mitreva M."/>
            <person name="Mardis E.R."/>
            <person name="Wilson R.K."/>
        </authorList>
    </citation>
    <scope>NUCLEOTIDE SEQUENCE [LARGE SCALE GENOMIC DNA]</scope>
    <source>
        <strain evidence="2 3">F0235</strain>
    </source>
</reference>
<keyword evidence="3" id="KW-1185">Reference proteome</keyword>
<dbReference type="Proteomes" id="UP000010445">
    <property type="component" value="Unassembled WGS sequence"/>
</dbReference>
<proteinExistence type="predicted"/>
<gene>
    <name evidence="2" type="ORF">HMPREF9997_00776</name>
</gene>
<evidence type="ECO:0000313" key="2">
    <source>
        <dbReference type="EMBL" id="EKX91404.1"/>
    </source>
</evidence>
<evidence type="ECO:0000313" key="3">
    <source>
        <dbReference type="Proteomes" id="UP000010445"/>
    </source>
</evidence>
<dbReference type="STRING" id="1035195.HMPREF9997_00776"/>
<accession>L1MKC7</accession>
<dbReference type="PATRIC" id="fig|1035195.3.peg.693"/>
<sequence>MLQWAINNSGMSIDDLSRNPDLKHIESWLDGSKQPTVKQAKTLATKAHTQFPVLLLENPPENTVELPDFRTVGSTEISNPSPELRQVIEDCRLRLQWYVEYAEEFGLEFTSHFPHFSLADDPEESAQKMRSFFGWKPGKRSLRDQAAKSLSDLIEESGVLVMRSSMVRNNTHRPLDIEEFRGFTLLEDGFALIFINTQDSRQAQLFSLAHELGHVTLRQPGVSLGEITSSSPKIEPWCNRFAAEFLLPADYVSQEWTLGLKDEDVISQLSNRTGVSLQATMWRSVNLGFLDQSRAEELIRQYGHKAPKKIQGGGHGILNMRPRLGNRFLAATSDALGTDLLNLRDAIYYLGVSNAETAHKLLNSTREAA</sequence>
<dbReference type="Pfam" id="PF06114">
    <property type="entry name" value="Peptidase_M78"/>
    <property type="match status" value="1"/>
</dbReference>